<gene>
    <name evidence="2" type="ORF">MRN70_16695</name>
    <name evidence="3" type="ORF">MRN70_16835</name>
</gene>
<keyword evidence="1" id="KW-1133">Transmembrane helix</keyword>
<evidence type="ECO:0000313" key="3">
    <source>
        <dbReference type="EMBL" id="XAG23428.1"/>
    </source>
</evidence>
<evidence type="ECO:0000256" key="1">
    <source>
        <dbReference type="SAM" id="Phobius"/>
    </source>
</evidence>
<sequence length="40" mass="4446">MGRDLTNDSRQTRNAKHCYYACSLVIKSLCGRLVVALFAA</sequence>
<protein>
    <submittedName>
        <fullName evidence="2">DUF3265 domain-containing protein</fullName>
    </submittedName>
</protein>
<dbReference type="AlphaFoldDB" id="A0AAU6STT7"/>
<name>A0AAU6STT7_UNCXX</name>
<keyword evidence="1" id="KW-0472">Membrane</keyword>
<feature type="transmembrane region" description="Helical" evidence="1">
    <location>
        <begin position="18"/>
        <end position="39"/>
    </location>
</feature>
<dbReference type="EMBL" id="CP095339">
    <property type="protein sequence ID" value="XAG23418.1"/>
    <property type="molecule type" value="Genomic_DNA"/>
</dbReference>
<reference evidence="2" key="1">
    <citation type="submission" date="2022-03" db="EMBL/GenBank/DDBJ databases">
        <title>Sea Food Isolates.</title>
        <authorList>
            <person name="Li c."/>
        </authorList>
    </citation>
    <scope>NUCLEOTIDE SEQUENCE</scope>
    <source>
        <strain evidence="2">19PA01SH03</strain>
    </source>
</reference>
<accession>A0AAU6STT7</accession>
<organism evidence="2">
    <name type="scientific">bacterium 19PA01SH03</name>
    <dbReference type="NCBI Taxonomy" id="2920705"/>
    <lineage>
        <taxon>Bacteria</taxon>
    </lineage>
</organism>
<evidence type="ECO:0000313" key="2">
    <source>
        <dbReference type="EMBL" id="XAG23418.1"/>
    </source>
</evidence>
<dbReference type="EMBL" id="CP095339">
    <property type="protein sequence ID" value="XAG23428.1"/>
    <property type="molecule type" value="Genomic_DNA"/>
</dbReference>
<keyword evidence="1" id="KW-0812">Transmembrane</keyword>
<proteinExistence type="predicted"/>